<feature type="compositionally biased region" description="Basic and acidic residues" evidence="3">
    <location>
        <begin position="116"/>
        <end position="133"/>
    </location>
</feature>
<dbReference type="CDD" id="cd12396">
    <property type="entry name" value="RRM1_Nop13p_fungi"/>
    <property type="match status" value="1"/>
</dbReference>
<accession>F2RSV3</accession>
<feature type="domain" description="RRM" evidence="4">
    <location>
        <begin position="210"/>
        <end position="324"/>
    </location>
</feature>
<dbReference type="PANTHER" id="PTHR23236">
    <property type="entry name" value="EUKARYOTIC TRANSLATION INITIATION FACTOR 4B/4H"/>
    <property type="match status" value="1"/>
</dbReference>
<name>F2RSV3_TRIT1</name>
<reference evidence="6" key="1">
    <citation type="journal article" date="2012" name="MBio">
        <title>Comparative genome analysis of Trichophyton rubrum and related dermatophytes reveals candidate genes involved in infection.</title>
        <authorList>
            <person name="Martinez D.A."/>
            <person name="Oliver B.G."/>
            <person name="Graeser Y."/>
            <person name="Goldberg J.M."/>
            <person name="Li W."/>
            <person name="Martinez-Rossi N.M."/>
            <person name="Monod M."/>
            <person name="Shelest E."/>
            <person name="Barton R.C."/>
            <person name="Birch E."/>
            <person name="Brakhage A.A."/>
            <person name="Chen Z."/>
            <person name="Gurr S.J."/>
            <person name="Heiman D."/>
            <person name="Heitman J."/>
            <person name="Kosti I."/>
            <person name="Rossi A."/>
            <person name="Saif S."/>
            <person name="Samalova M."/>
            <person name="Saunders C.W."/>
            <person name="Shea T."/>
            <person name="Summerbell R.C."/>
            <person name="Xu J."/>
            <person name="Young S."/>
            <person name="Zeng Q."/>
            <person name="Birren B.W."/>
            <person name="Cuomo C.A."/>
            <person name="White T.C."/>
        </authorList>
    </citation>
    <scope>NUCLEOTIDE SEQUENCE [LARGE SCALE GENOMIC DNA]</scope>
    <source>
        <strain evidence="6">CBS 112818</strain>
    </source>
</reference>
<feature type="compositionally biased region" description="Basic and acidic residues" evidence="3">
    <location>
        <begin position="40"/>
        <end position="50"/>
    </location>
</feature>
<dbReference type="SUPFAM" id="SSF54928">
    <property type="entry name" value="RNA-binding domain, RBD"/>
    <property type="match status" value="2"/>
</dbReference>
<dbReference type="PANTHER" id="PTHR23236:SF95">
    <property type="entry name" value="NUCLEOLAR PROTEIN 13"/>
    <property type="match status" value="1"/>
</dbReference>
<dbReference type="InterPro" id="IPR000504">
    <property type="entry name" value="RRM_dom"/>
</dbReference>
<dbReference type="GO" id="GO:0005730">
    <property type="term" value="C:nucleolus"/>
    <property type="evidence" value="ECO:0007669"/>
    <property type="project" value="TreeGrafter"/>
</dbReference>
<feature type="region of interest" description="Disordered" evidence="3">
    <location>
        <begin position="269"/>
        <end position="304"/>
    </location>
</feature>
<dbReference type="EMBL" id="GG698483">
    <property type="protein sequence ID" value="EGD94402.1"/>
    <property type="molecule type" value="Genomic_DNA"/>
</dbReference>
<evidence type="ECO:0000256" key="2">
    <source>
        <dbReference type="PROSITE-ProRule" id="PRU00176"/>
    </source>
</evidence>
<dbReference type="OrthoDB" id="1875751at2759"/>
<dbReference type="InterPro" id="IPR034225">
    <property type="entry name" value="Nop13/Rnp24_RRM1"/>
</dbReference>
<keyword evidence="6" id="KW-1185">Reference proteome</keyword>
<proteinExistence type="predicted"/>
<dbReference type="InterPro" id="IPR035979">
    <property type="entry name" value="RBD_domain_sf"/>
</dbReference>
<evidence type="ECO:0000313" key="6">
    <source>
        <dbReference type="Proteomes" id="UP000009172"/>
    </source>
</evidence>
<evidence type="ECO:0000256" key="3">
    <source>
        <dbReference type="SAM" id="MobiDB-lite"/>
    </source>
</evidence>
<dbReference type="Gene3D" id="3.30.70.330">
    <property type="match status" value="2"/>
</dbReference>
<evidence type="ECO:0000313" key="5">
    <source>
        <dbReference type="EMBL" id="EGD94402.1"/>
    </source>
</evidence>
<protein>
    <submittedName>
        <fullName evidence="5">RNA binding protein Rnp24</fullName>
    </submittedName>
</protein>
<keyword evidence="1 2" id="KW-0694">RNA-binding</keyword>
<feature type="compositionally biased region" description="Basic and acidic residues" evidence="3">
    <location>
        <begin position="335"/>
        <end position="344"/>
    </location>
</feature>
<feature type="compositionally biased region" description="Acidic residues" evidence="3">
    <location>
        <begin position="277"/>
        <end position="289"/>
    </location>
</feature>
<evidence type="ECO:0000256" key="1">
    <source>
        <dbReference type="ARBA" id="ARBA00022884"/>
    </source>
</evidence>
<dbReference type="Pfam" id="PF00076">
    <property type="entry name" value="RRM_1"/>
    <property type="match status" value="1"/>
</dbReference>
<dbReference type="InterPro" id="IPR012677">
    <property type="entry name" value="Nucleotide-bd_a/b_plait_sf"/>
</dbReference>
<dbReference type="HOGENOM" id="CLU_027451_1_1_1"/>
<evidence type="ECO:0000259" key="4">
    <source>
        <dbReference type="PROSITE" id="PS50102"/>
    </source>
</evidence>
<feature type="compositionally biased region" description="Polar residues" evidence="3">
    <location>
        <begin position="345"/>
        <end position="360"/>
    </location>
</feature>
<sequence length="399" mass="44326">MLCVSAISRDSVSFDMLARRLISWSQALLLQQPYSRYRETKEIPVERDMSDSSSSSRTPSPRPSRKRKHVPDEPPLEIDLNAPEPASKKALRKEKKAKKIKSSSGEAALPAVSDEGAEKGNETEKPEKNDSNKKQRTGFGVWIGNLPFTATREMLRTFLTSKSGILDSQITRVHIPDSGTKRKGVKQNKGFAYVDFTSQEITAGGNPPSTKIFVGNLSFDTTKEHLEEHFSPCGSISNIHVATFEDSGKCKGYAWVEFESTESSQAAVRGFVKIPDPDDEVEEEEEEGEGANGAGTKKPKKRRMKKVWVNRLQGRTLRMEFAEDSTTRYKKRFGKEKTETKEDAGSNNKPSASEATQTKANGREKSKKPIKSYGQYSTETVQKLSGAIVEAKGTKVTFD</sequence>
<dbReference type="AlphaFoldDB" id="F2RSV3"/>
<gene>
    <name evidence="5" type="ORF">TESG_01920</name>
</gene>
<dbReference type="PROSITE" id="PS50102">
    <property type="entry name" value="RRM"/>
    <property type="match status" value="1"/>
</dbReference>
<feature type="region of interest" description="Disordered" evidence="3">
    <location>
        <begin position="40"/>
        <end position="137"/>
    </location>
</feature>
<feature type="compositionally biased region" description="Basic residues" evidence="3">
    <location>
        <begin position="89"/>
        <end position="101"/>
    </location>
</feature>
<dbReference type="Proteomes" id="UP000009172">
    <property type="component" value="Unassembled WGS sequence"/>
</dbReference>
<feature type="region of interest" description="Disordered" evidence="3">
    <location>
        <begin position="323"/>
        <end position="377"/>
    </location>
</feature>
<dbReference type="GO" id="GO:0003723">
    <property type="term" value="F:RNA binding"/>
    <property type="evidence" value="ECO:0007669"/>
    <property type="project" value="UniProtKB-UniRule"/>
</dbReference>
<organism evidence="5 6">
    <name type="scientific">Trichophyton tonsurans (strain CBS 112818)</name>
    <name type="common">Scalp ringworm fungus</name>
    <dbReference type="NCBI Taxonomy" id="647933"/>
    <lineage>
        <taxon>Eukaryota</taxon>
        <taxon>Fungi</taxon>
        <taxon>Dikarya</taxon>
        <taxon>Ascomycota</taxon>
        <taxon>Pezizomycotina</taxon>
        <taxon>Eurotiomycetes</taxon>
        <taxon>Eurotiomycetidae</taxon>
        <taxon>Onygenales</taxon>
        <taxon>Arthrodermataceae</taxon>
        <taxon>Trichophyton</taxon>
    </lineage>
</organism>
<dbReference type="SMART" id="SM00360">
    <property type="entry name" value="RRM"/>
    <property type="match status" value="1"/>
</dbReference>